<organism evidence="1 2">
    <name type="scientific">Seminavis robusta</name>
    <dbReference type="NCBI Taxonomy" id="568900"/>
    <lineage>
        <taxon>Eukaryota</taxon>
        <taxon>Sar</taxon>
        <taxon>Stramenopiles</taxon>
        <taxon>Ochrophyta</taxon>
        <taxon>Bacillariophyta</taxon>
        <taxon>Bacillariophyceae</taxon>
        <taxon>Bacillariophycidae</taxon>
        <taxon>Naviculales</taxon>
        <taxon>Naviculaceae</taxon>
        <taxon>Seminavis</taxon>
    </lineage>
</organism>
<sequence>MTALASPLDQAQGESEAAVFMPPNRLRLKFLFLLVVNLWFPATSLSPRCQHRATTPPRLFSCSSDKDWTTLHKFTTLSTPWMALHGEKLLDDKGQQLDYWRVEKEDSAIVVSLTSDEFLLPEPSFRPGVGRCTLDFPGGRIPANTDLTGPEVAAQIVQRELGISDDSIVSIAPINEKGWPINSSFSNQLLYGFLAVLDLSNDTVLSPGIRKYSTSAEGMEALLEDLECLQCRMVLLEWMRRNNS</sequence>
<dbReference type="InterPro" id="IPR015797">
    <property type="entry name" value="NUDIX_hydrolase-like_dom_sf"/>
</dbReference>
<comment type="caution">
    <text evidence="1">The sequence shown here is derived from an EMBL/GenBank/DDBJ whole genome shotgun (WGS) entry which is preliminary data.</text>
</comment>
<evidence type="ECO:0008006" key="3">
    <source>
        <dbReference type="Google" id="ProtNLM"/>
    </source>
</evidence>
<proteinExistence type="predicted"/>
<gene>
    <name evidence="1" type="ORF">SEMRO_320_G116490.1</name>
</gene>
<evidence type="ECO:0000313" key="1">
    <source>
        <dbReference type="EMBL" id="CAB9507779.1"/>
    </source>
</evidence>
<name>A0A9N8DVB6_9STRA</name>
<dbReference type="SUPFAM" id="SSF55811">
    <property type="entry name" value="Nudix"/>
    <property type="match status" value="1"/>
</dbReference>
<keyword evidence="2" id="KW-1185">Reference proteome</keyword>
<dbReference type="Proteomes" id="UP001153069">
    <property type="component" value="Unassembled WGS sequence"/>
</dbReference>
<dbReference type="AlphaFoldDB" id="A0A9N8DVB6"/>
<reference evidence="1" key="1">
    <citation type="submission" date="2020-06" db="EMBL/GenBank/DDBJ databases">
        <authorList>
            <consortium name="Plant Systems Biology data submission"/>
        </authorList>
    </citation>
    <scope>NUCLEOTIDE SEQUENCE</scope>
    <source>
        <strain evidence="1">D6</strain>
    </source>
</reference>
<evidence type="ECO:0000313" key="2">
    <source>
        <dbReference type="Proteomes" id="UP001153069"/>
    </source>
</evidence>
<dbReference type="EMBL" id="CAICTM010000319">
    <property type="protein sequence ID" value="CAB9507779.1"/>
    <property type="molecule type" value="Genomic_DNA"/>
</dbReference>
<accession>A0A9N8DVB6</accession>
<protein>
    <recommendedName>
        <fullName evidence="3">Nudix hydrolase domain-containing protein</fullName>
    </recommendedName>
</protein>
<dbReference type="Gene3D" id="3.90.79.10">
    <property type="entry name" value="Nucleoside Triphosphate Pyrophosphohydrolase"/>
    <property type="match status" value="1"/>
</dbReference>
<dbReference type="OrthoDB" id="10571865at2759"/>